<evidence type="ECO:0000313" key="2">
    <source>
        <dbReference type="WBParaSite" id="RSKR_0000982700.1"/>
    </source>
</evidence>
<name>A0AC35UDL8_9BILA</name>
<reference evidence="2" key="1">
    <citation type="submission" date="2016-11" db="UniProtKB">
        <authorList>
            <consortium name="WormBaseParasite"/>
        </authorList>
    </citation>
    <scope>IDENTIFICATION</scope>
    <source>
        <strain evidence="2">KR3021</strain>
    </source>
</reference>
<proteinExistence type="predicted"/>
<organism evidence="1 2">
    <name type="scientific">Rhabditophanes sp. KR3021</name>
    <dbReference type="NCBI Taxonomy" id="114890"/>
    <lineage>
        <taxon>Eukaryota</taxon>
        <taxon>Metazoa</taxon>
        <taxon>Ecdysozoa</taxon>
        <taxon>Nematoda</taxon>
        <taxon>Chromadorea</taxon>
        <taxon>Rhabditida</taxon>
        <taxon>Tylenchina</taxon>
        <taxon>Panagrolaimomorpha</taxon>
        <taxon>Strongyloidoidea</taxon>
        <taxon>Alloionematidae</taxon>
        <taxon>Rhabditophanes</taxon>
    </lineage>
</organism>
<dbReference type="WBParaSite" id="RSKR_0000982700.1">
    <property type="protein sequence ID" value="RSKR_0000982700.1"/>
    <property type="gene ID" value="RSKR_0000982700"/>
</dbReference>
<evidence type="ECO:0000313" key="1">
    <source>
        <dbReference type="Proteomes" id="UP000095286"/>
    </source>
</evidence>
<dbReference type="Proteomes" id="UP000095286">
    <property type="component" value="Unplaced"/>
</dbReference>
<accession>A0AC35UDL8</accession>
<sequence length="248" mass="28828">MKKLRPDMWFQVDYHTIANSTNGYRESVPSNFVAEVIMDEGNTNVEQQEKDHLYIENNELQNCQFNDQPKNSTSTCERNKICRKLVTKSTKRTYSENGKVRNEDHIQEKVSCTKILNPQIIYITPIENTNYLESEMSITSESFSLDAPKRIKNPMKKKSVRFSDLNYNSTDTSMNMNDSTGMETSSIGDDFKCTTRKLTSKKEIRAIVSIPVIDSWSRLMIGYVFLFFYLLLILEIRATIDTYHYTII</sequence>
<protein>
    <submittedName>
        <fullName evidence="2">Uncharacterized protein</fullName>
    </submittedName>
</protein>